<evidence type="ECO:0000313" key="13">
    <source>
        <dbReference type="EMBL" id="KAK4280830.1"/>
    </source>
</evidence>
<evidence type="ECO:0000256" key="3">
    <source>
        <dbReference type="ARBA" id="ARBA00010617"/>
    </source>
</evidence>
<evidence type="ECO:0000256" key="2">
    <source>
        <dbReference type="ARBA" id="ARBA00004370"/>
    </source>
</evidence>
<dbReference type="PANTHER" id="PTHR47943:SF9">
    <property type="entry name" value="CYTOCHROME P450"/>
    <property type="match status" value="1"/>
</dbReference>
<evidence type="ECO:0000256" key="6">
    <source>
        <dbReference type="ARBA" id="ARBA00023002"/>
    </source>
</evidence>
<keyword evidence="8 11" id="KW-0503">Monooxygenase</keyword>
<dbReference type="AlphaFoldDB" id="A0AAE1N0A3"/>
<dbReference type="PROSITE" id="PS00086">
    <property type="entry name" value="CYTOCHROME_P450"/>
    <property type="match status" value="1"/>
</dbReference>
<dbReference type="FunFam" id="1.10.630.10:FF:000011">
    <property type="entry name" value="Cytochrome P450 83B1"/>
    <property type="match status" value="1"/>
</dbReference>
<dbReference type="GO" id="GO:0004497">
    <property type="term" value="F:monooxygenase activity"/>
    <property type="evidence" value="ECO:0007669"/>
    <property type="project" value="UniProtKB-KW"/>
</dbReference>
<dbReference type="InterPro" id="IPR001128">
    <property type="entry name" value="Cyt_P450"/>
</dbReference>
<dbReference type="GO" id="GO:0020037">
    <property type="term" value="F:heme binding"/>
    <property type="evidence" value="ECO:0007669"/>
    <property type="project" value="InterPro"/>
</dbReference>
<dbReference type="GO" id="GO:0016020">
    <property type="term" value="C:membrane"/>
    <property type="evidence" value="ECO:0007669"/>
    <property type="project" value="UniProtKB-SubCell"/>
</dbReference>
<evidence type="ECO:0000256" key="8">
    <source>
        <dbReference type="ARBA" id="ARBA00023033"/>
    </source>
</evidence>
<keyword evidence="12" id="KW-1133">Transmembrane helix</keyword>
<evidence type="ECO:0000256" key="10">
    <source>
        <dbReference type="PIRSR" id="PIRSR602401-1"/>
    </source>
</evidence>
<keyword evidence="6 11" id="KW-0560">Oxidoreductase</keyword>
<gene>
    <name evidence="13" type="ORF">QN277_012400</name>
</gene>
<name>A0AAE1N0A3_9FABA</name>
<keyword evidence="12" id="KW-0812">Transmembrane</keyword>
<keyword evidence="7 10" id="KW-0408">Iron</keyword>
<feature type="binding site" description="axial binding residue" evidence="10">
    <location>
        <position position="447"/>
    </location>
    <ligand>
        <name>heme</name>
        <dbReference type="ChEBI" id="CHEBI:30413"/>
    </ligand>
    <ligandPart>
        <name>Fe</name>
        <dbReference type="ChEBI" id="CHEBI:18248"/>
    </ligandPart>
</feature>
<dbReference type="Gene3D" id="1.10.630.10">
    <property type="entry name" value="Cytochrome P450"/>
    <property type="match status" value="1"/>
</dbReference>
<accession>A0AAE1N0A3</accession>
<comment type="cofactor">
    <cofactor evidence="1 10">
        <name>heme</name>
        <dbReference type="ChEBI" id="CHEBI:30413"/>
    </cofactor>
</comment>
<evidence type="ECO:0000256" key="5">
    <source>
        <dbReference type="ARBA" id="ARBA00022723"/>
    </source>
</evidence>
<keyword evidence="4 10" id="KW-0349">Heme</keyword>
<dbReference type="Proteomes" id="UP001293593">
    <property type="component" value="Unassembled WGS sequence"/>
</dbReference>
<evidence type="ECO:0000256" key="9">
    <source>
        <dbReference type="ARBA" id="ARBA00023136"/>
    </source>
</evidence>
<evidence type="ECO:0000256" key="1">
    <source>
        <dbReference type="ARBA" id="ARBA00001971"/>
    </source>
</evidence>
<dbReference type="InterPro" id="IPR002401">
    <property type="entry name" value="Cyt_P450_E_grp-I"/>
</dbReference>
<dbReference type="Pfam" id="PF00067">
    <property type="entry name" value="p450"/>
    <property type="match status" value="1"/>
</dbReference>
<protein>
    <recommendedName>
        <fullName evidence="15">Cytochrome P450</fullName>
    </recommendedName>
</protein>
<comment type="similarity">
    <text evidence="3 11">Belongs to the cytochrome P450 family.</text>
</comment>
<organism evidence="13 14">
    <name type="scientific">Acacia crassicarpa</name>
    <name type="common">northern wattle</name>
    <dbReference type="NCBI Taxonomy" id="499986"/>
    <lineage>
        <taxon>Eukaryota</taxon>
        <taxon>Viridiplantae</taxon>
        <taxon>Streptophyta</taxon>
        <taxon>Embryophyta</taxon>
        <taxon>Tracheophyta</taxon>
        <taxon>Spermatophyta</taxon>
        <taxon>Magnoliopsida</taxon>
        <taxon>eudicotyledons</taxon>
        <taxon>Gunneridae</taxon>
        <taxon>Pentapetalae</taxon>
        <taxon>rosids</taxon>
        <taxon>fabids</taxon>
        <taxon>Fabales</taxon>
        <taxon>Fabaceae</taxon>
        <taxon>Caesalpinioideae</taxon>
        <taxon>mimosoid clade</taxon>
        <taxon>Acacieae</taxon>
        <taxon>Acacia</taxon>
    </lineage>
</organism>
<evidence type="ECO:0000256" key="11">
    <source>
        <dbReference type="RuleBase" id="RU000461"/>
    </source>
</evidence>
<keyword evidence="5 10" id="KW-0479">Metal-binding</keyword>
<dbReference type="InterPro" id="IPR036396">
    <property type="entry name" value="Cyt_P450_sf"/>
</dbReference>
<evidence type="ECO:0000256" key="4">
    <source>
        <dbReference type="ARBA" id="ARBA00022617"/>
    </source>
</evidence>
<dbReference type="PRINTS" id="PR00385">
    <property type="entry name" value="P450"/>
</dbReference>
<feature type="transmembrane region" description="Helical" evidence="12">
    <location>
        <begin position="12"/>
        <end position="30"/>
    </location>
</feature>
<keyword evidence="14" id="KW-1185">Reference proteome</keyword>
<dbReference type="GO" id="GO:0016705">
    <property type="term" value="F:oxidoreductase activity, acting on paired donors, with incorporation or reduction of molecular oxygen"/>
    <property type="evidence" value="ECO:0007669"/>
    <property type="project" value="InterPro"/>
</dbReference>
<evidence type="ECO:0000256" key="12">
    <source>
        <dbReference type="SAM" id="Phobius"/>
    </source>
</evidence>
<reference evidence="13" key="1">
    <citation type="submission" date="2023-10" db="EMBL/GenBank/DDBJ databases">
        <title>Chromosome-level genome of the transformable northern wattle, Acacia crassicarpa.</title>
        <authorList>
            <person name="Massaro I."/>
            <person name="Sinha N.R."/>
            <person name="Poethig S."/>
            <person name="Leichty A.R."/>
        </authorList>
    </citation>
    <scope>NUCLEOTIDE SEQUENCE</scope>
    <source>
        <strain evidence="13">Acra3RX</strain>
        <tissue evidence="13">Leaf</tissue>
    </source>
</reference>
<comment type="caution">
    <text evidence="13">The sequence shown here is derived from an EMBL/GenBank/DDBJ whole genome shotgun (WGS) entry which is preliminary data.</text>
</comment>
<comment type="subcellular location">
    <subcellularLocation>
        <location evidence="2">Membrane</location>
    </subcellularLocation>
</comment>
<dbReference type="PANTHER" id="PTHR47943">
    <property type="entry name" value="CYTOCHROME P450 93A3-LIKE"/>
    <property type="match status" value="1"/>
</dbReference>
<sequence>MLPPLLPSHPFPLLVAFLFFTGSLLLLLHLKPTQGRQKQPPGPPAWPVIGNLHLLGTLPHRSLHSLARRYGPIMSLRLGQVPAVVVSSPEAAELFLTTHDVVFASRPKSQSSEILSYGSKGMVFSEYGPYWRNMRKLCTSQLLSASKVDMFLPLRREELRRLVKSIEKSAEEREAVDLTEEVGRLVEDIMYKMIFGSNNDGRCDLKGLVREALNLVGAFNIADFVPFLAPLDIQGLTRRLLKNSKKVDEATETIIREHEEALLVGQNREHKDFVHILLSCMDTYNDQHNSVIDRTNIKAVLHDITAGAFDTSATVIMWAFPELLRNPSVMKKLQLELDNQVGTSKMVEEADLPRLTYLDMVVKETMRLHPVGPLLLPRVCREDITINGYCIKKNTRIIVNAWSIGRDPKIWSHNVELFCPERFLDTNIDYRGYDFQFLPFGSGRRGCPGLQLGLITVKLILAQLVHCFNWKLPEGMSPDELDMTETFGLVVPRANHLLALPSYRLSIN</sequence>
<proteinExistence type="inferred from homology"/>
<dbReference type="EMBL" id="JAWXYG010000002">
    <property type="protein sequence ID" value="KAK4280830.1"/>
    <property type="molecule type" value="Genomic_DNA"/>
</dbReference>
<evidence type="ECO:0000313" key="14">
    <source>
        <dbReference type="Proteomes" id="UP001293593"/>
    </source>
</evidence>
<dbReference type="PRINTS" id="PR00463">
    <property type="entry name" value="EP450I"/>
</dbReference>
<evidence type="ECO:0000256" key="7">
    <source>
        <dbReference type="ARBA" id="ARBA00023004"/>
    </source>
</evidence>
<dbReference type="CDD" id="cd11072">
    <property type="entry name" value="CYP71-like"/>
    <property type="match status" value="1"/>
</dbReference>
<dbReference type="InterPro" id="IPR017972">
    <property type="entry name" value="Cyt_P450_CS"/>
</dbReference>
<dbReference type="GO" id="GO:0005506">
    <property type="term" value="F:iron ion binding"/>
    <property type="evidence" value="ECO:0007669"/>
    <property type="project" value="InterPro"/>
</dbReference>
<keyword evidence="9 12" id="KW-0472">Membrane</keyword>
<dbReference type="SUPFAM" id="SSF48264">
    <property type="entry name" value="Cytochrome P450"/>
    <property type="match status" value="1"/>
</dbReference>
<evidence type="ECO:0008006" key="15">
    <source>
        <dbReference type="Google" id="ProtNLM"/>
    </source>
</evidence>